<keyword evidence="2" id="KW-0456">Lyase</keyword>
<dbReference type="InterPro" id="IPR029045">
    <property type="entry name" value="ClpP/crotonase-like_dom_sf"/>
</dbReference>
<dbReference type="PANTHER" id="PTHR11941">
    <property type="entry name" value="ENOYL-COA HYDRATASE-RELATED"/>
    <property type="match status" value="1"/>
</dbReference>
<dbReference type="GO" id="GO:0006635">
    <property type="term" value="P:fatty acid beta-oxidation"/>
    <property type="evidence" value="ECO:0007669"/>
    <property type="project" value="TreeGrafter"/>
</dbReference>
<dbReference type="Pfam" id="PF00378">
    <property type="entry name" value="ECH_1"/>
    <property type="match status" value="1"/>
</dbReference>
<dbReference type="InterPro" id="IPR001753">
    <property type="entry name" value="Enoyl-CoA_hydra/iso"/>
</dbReference>
<evidence type="ECO:0000256" key="1">
    <source>
        <dbReference type="ARBA" id="ARBA00005254"/>
    </source>
</evidence>
<comment type="caution">
    <text evidence="4">The sequence shown here is derived from an EMBL/GenBank/DDBJ whole genome shotgun (WGS) entry which is preliminary data.</text>
</comment>
<dbReference type="RefSeq" id="WP_214185525.1">
    <property type="nucleotide sequence ID" value="NZ_JAHCZI010000002.1"/>
</dbReference>
<dbReference type="SUPFAM" id="SSF52096">
    <property type="entry name" value="ClpP/crotonase"/>
    <property type="match status" value="1"/>
</dbReference>
<name>A0A9W6LCH1_9BACT</name>
<evidence type="ECO:0000256" key="2">
    <source>
        <dbReference type="ARBA" id="ARBA00023239"/>
    </source>
</evidence>
<evidence type="ECO:0000256" key="3">
    <source>
        <dbReference type="RuleBase" id="RU003707"/>
    </source>
</evidence>
<organism evidence="4 5">
    <name type="scientific">Geobacter hydrogenophilus</name>
    <dbReference type="NCBI Taxonomy" id="40983"/>
    <lineage>
        <taxon>Bacteria</taxon>
        <taxon>Pseudomonadati</taxon>
        <taxon>Thermodesulfobacteriota</taxon>
        <taxon>Desulfuromonadia</taxon>
        <taxon>Geobacterales</taxon>
        <taxon>Geobacteraceae</taxon>
        <taxon>Geobacter</taxon>
    </lineage>
</organism>
<dbReference type="GO" id="GO:0016836">
    <property type="term" value="F:hydro-lyase activity"/>
    <property type="evidence" value="ECO:0007669"/>
    <property type="project" value="UniProtKB-ARBA"/>
</dbReference>
<dbReference type="PANTHER" id="PTHR11941:SF54">
    <property type="entry name" value="ENOYL-COA HYDRATASE, MITOCHONDRIAL"/>
    <property type="match status" value="1"/>
</dbReference>
<accession>A0A9W6LCH1</accession>
<sequence length="259" mass="27499">MSAKQIAVRHDDAIAVVSLARPESRNVLSRDLVLGLLSAFTSLKDDGRVKGIVVTGEGKSFCAGADISEMARMSPAEASSFAELGQRLMFAVERVGKPVVAAVNGQAFGGGLELALACDFIVAAESAVFAAPEVLLGIMPGFGGTQRLPRLIGKSRAKEMIFTGERINAAKAHSIGLANRVVADDRLLAETISLVKNICNRGLLSLRVAKEVIDAGAGIDLATACLMERDAFALCFSTDDQKEGMRAFMEKREPRFTGR</sequence>
<dbReference type="FunFam" id="3.90.226.10:FF:000009">
    <property type="entry name" value="Carnitinyl-CoA dehydratase"/>
    <property type="match status" value="1"/>
</dbReference>
<dbReference type="Proteomes" id="UP001144352">
    <property type="component" value="Unassembled WGS sequence"/>
</dbReference>
<reference evidence="4" key="1">
    <citation type="submission" date="2022-12" db="EMBL/GenBank/DDBJ databases">
        <title>Reference genome sequencing for broad-spectrum identification of bacterial and archaeal isolates by mass spectrometry.</title>
        <authorList>
            <person name="Sekiguchi Y."/>
            <person name="Tourlousse D.M."/>
        </authorList>
    </citation>
    <scope>NUCLEOTIDE SEQUENCE</scope>
    <source>
        <strain evidence="4">H2</strain>
    </source>
</reference>
<dbReference type="InterPro" id="IPR018376">
    <property type="entry name" value="Enoyl-CoA_hyd/isom_CS"/>
</dbReference>
<dbReference type="Gene3D" id="3.90.226.10">
    <property type="entry name" value="2-enoyl-CoA Hydratase, Chain A, domain 1"/>
    <property type="match status" value="1"/>
</dbReference>
<dbReference type="FunFam" id="1.10.12.10:FF:000001">
    <property type="entry name" value="Probable enoyl-CoA hydratase, mitochondrial"/>
    <property type="match status" value="1"/>
</dbReference>
<dbReference type="EMBL" id="BSDS01000002">
    <property type="protein sequence ID" value="GLI38818.1"/>
    <property type="molecule type" value="Genomic_DNA"/>
</dbReference>
<dbReference type="Gene3D" id="1.10.12.10">
    <property type="entry name" value="Lyase 2-enoyl-coa Hydratase, Chain A, domain 2"/>
    <property type="match status" value="1"/>
</dbReference>
<proteinExistence type="inferred from homology"/>
<gene>
    <name evidence="4" type="primary">crt</name>
    <name evidence="4" type="ORF">GHYDROH2_23190</name>
</gene>
<evidence type="ECO:0000313" key="5">
    <source>
        <dbReference type="Proteomes" id="UP001144352"/>
    </source>
</evidence>
<dbReference type="InterPro" id="IPR014748">
    <property type="entry name" value="Enoyl-CoA_hydra_C"/>
</dbReference>
<evidence type="ECO:0000313" key="4">
    <source>
        <dbReference type="EMBL" id="GLI38818.1"/>
    </source>
</evidence>
<dbReference type="CDD" id="cd06558">
    <property type="entry name" value="crotonase-like"/>
    <property type="match status" value="1"/>
</dbReference>
<protein>
    <submittedName>
        <fullName evidence="4">Crotonase</fullName>
    </submittedName>
</protein>
<dbReference type="PROSITE" id="PS00166">
    <property type="entry name" value="ENOYL_COA_HYDRATASE"/>
    <property type="match status" value="1"/>
</dbReference>
<keyword evidence="5" id="KW-1185">Reference proteome</keyword>
<comment type="similarity">
    <text evidence="1 3">Belongs to the enoyl-CoA hydratase/isomerase family.</text>
</comment>
<dbReference type="AlphaFoldDB" id="A0A9W6LCH1"/>